<dbReference type="InterPro" id="IPR021109">
    <property type="entry name" value="Peptidase_aspartic_dom_sf"/>
</dbReference>
<dbReference type="InterPro" id="IPR001878">
    <property type="entry name" value="Znf_CCHC"/>
</dbReference>
<feature type="region of interest" description="Disordered" evidence="2">
    <location>
        <begin position="1"/>
        <end position="57"/>
    </location>
</feature>
<dbReference type="Pfam" id="PF08284">
    <property type="entry name" value="RVP_2"/>
    <property type="match status" value="1"/>
</dbReference>
<evidence type="ECO:0000256" key="2">
    <source>
        <dbReference type="SAM" id="MobiDB-lite"/>
    </source>
</evidence>
<dbReference type="SMART" id="SM00343">
    <property type="entry name" value="ZnF_C2HC"/>
    <property type="match status" value="2"/>
</dbReference>
<feature type="domain" description="CCHC-type" evidence="3">
    <location>
        <begin position="88"/>
        <end position="102"/>
    </location>
</feature>
<feature type="region of interest" description="Disordered" evidence="2">
    <location>
        <begin position="102"/>
        <end position="125"/>
    </location>
</feature>
<dbReference type="GeneID" id="106766033"/>
<dbReference type="Gene3D" id="4.10.60.10">
    <property type="entry name" value="Zinc finger, CCHC-type"/>
    <property type="match status" value="1"/>
</dbReference>
<dbReference type="InterPro" id="IPR032567">
    <property type="entry name" value="RTL1-rel"/>
</dbReference>
<feature type="compositionally biased region" description="Basic and acidic residues" evidence="2">
    <location>
        <begin position="1"/>
        <end position="14"/>
    </location>
</feature>
<proteinExistence type="predicted"/>
<evidence type="ECO:0000259" key="3">
    <source>
        <dbReference type="PROSITE" id="PS50158"/>
    </source>
</evidence>
<dbReference type="Proteomes" id="UP000087766">
    <property type="component" value="Chromosome 7"/>
</dbReference>
<feature type="compositionally biased region" description="Low complexity" evidence="2">
    <location>
        <begin position="35"/>
        <end position="57"/>
    </location>
</feature>
<evidence type="ECO:0000313" key="5">
    <source>
        <dbReference type="RefSeq" id="XP_014506282.1"/>
    </source>
</evidence>
<gene>
    <name evidence="5" type="primary">LOC106766033</name>
</gene>
<dbReference type="PROSITE" id="PS50158">
    <property type="entry name" value="ZF_CCHC"/>
    <property type="match status" value="1"/>
</dbReference>
<evidence type="ECO:0000256" key="1">
    <source>
        <dbReference type="PROSITE-ProRule" id="PRU00047"/>
    </source>
</evidence>
<name>A0A1S3UJR7_VIGRR</name>
<dbReference type="KEGG" id="vra:106766033"/>
<reference evidence="4" key="1">
    <citation type="journal article" date="2014" name="Nat. Commun.">
        <title>Genome sequence of mungbean and insights into evolution within Vigna species.</title>
        <authorList>
            <person name="Kang Y.J."/>
            <person name="Kim S.K."/>
            <person name="Kim M.Y."/>
            <person name="Lestari P."/>
            <person name="Kim K.H."/>
            <person name="Ha B.K."/>
            <person name="Jun T.H."/>
            <person name="Hwang W.J."/>
            <person name="Lee T."/>
            <person name="Lee J."/>
            <person name="Shim S."/>
            <person name="Yoon M.Y."/>
            <person name="Jang Y.E."/>
            <person name="Han K.S."/>
            <person name="Taeprayoon P."/>
            <person name="Yoon N."/>
            <person name="Somta P."/>
            <person name="Tanya P."/>
            <person name="Kim K.S."/>
            <person name="Gwag J.G."/>
            <person name="Moon J.K."/>
            <person name="Lee Y.H."/>
            <person name="Park B.S."/>
            <person name="Bombarely A."/>
            <person name="Doyle J.J."/>
            <person name="Jackson S.A."/>
            <person name="Schafleitner R."/>
            <person name="Srinives P."/>
            <person name="Varshney R.K."/>
            <person name="Lee S.H."/>
        </authorList>
    </citation>
    <scope>NUCLEOTIDE SEQUENCE [LARGE SCALE GENOMIC DNA]</scope>
    <source>
        <strain evidence="4">cv. VC1973A</strain>
    </source>
</reference>
<dbReference type="CDD" id="cd00303">
    <property type="entry name" value="retropepsin_like"/>
    <property type="match status" value="1"/>
</dbReference>
<dbReference type="PANTHER" id="PTHR15503">
    <property type="entry name" value="LDOC1 RELATED"/>
    <property type="match status" value="1"/>
</dbReference>
<dbReference type="GO" id="GO:0003676">
    <property type="term" value="F:nucleic acid binding"/>
    <property type="evidence" value="ECO:0007669"/>
    <property type="project" value="InterPro"/>
</dbReference>
<evidence type="ECO:0000313" key="4">
    <source>
        <dbReference type="Proteomes" id="UP000087766"/>
    </source>
</evidence>
<keyword evidence="1" id="KW-0479">Metal-binding</keyword>
<dbReference type="Gene3D" id="2.40.70.10">
    <property type="entry name" value="Acid Proteases"/>
    <property type="match status" value="1"/>
</dbReference>
<dbReference type="RefSeq" id="XP_014506282.1">
    <property type="nucleotide sequence ID" value="XM_014650796.1"/>
</dbReference>
<keyword evidence="4" id="KW-1185">Reference proteome</keyword>
<reference evidence="5" key="2">
    <citation type="submission" date="2025-08" db="UniProtKB">
        <authorList>
            <consortium name="RefSeq"/>
        </authorList>
    </citation>
    <scope>IDENTIFICATION</scope>
    <source>
        <tissue evidence="5">Leaf</tissue>
    </source>
</reference>
<dbReference type="SUPFAM" id="SSF50630">
    <property type="entry name" value="Acid proteases"/>
    <property type="match status" value="1"/>
</dbReference>
<keyword evidence="1" id="KW-0862">Zinc</keyword>
<dbReference type="AlphaFoldDB" id="A0A1S3UJR7"/>
<protein>
    <submittedName>
        <fullName evidence="5">Uncharacterized protein LOC106766033</fullName>
    </submittedName>
</protein>
<dbReference type="PANTHER" id="PTHR15503:SF45">
    <property type="entry name" value="RNA-DIRECTED DNA POLYMERASE HOMOLOG"/>
    <property type="match status" value="1"/>
</dbReference>
<dbReference type="GO" id="GO:0008270">
    <property type="term" value="F:zinc ion binding"/>
    <property type="evidence" value="ECO:0007669"/>
    <property type="project" value="UniProtKB-KW"/>
</dbReference>
<dbReference type="OrthoDB" id="1436782at2759"/>
<organism evidence="4 5">
    <name type="scientific">Vigna radiata var. radiata</name>
    <name type="common">Mung bean</name>
    <name type="synonym">Phaseolus aureus</name>
    <dbReference type="NCBI Taxonomy" id="3916"/>
    <lineage>
        <taxon>Eukaryota</taxon>
        <taxon>Viridiplantae</taxon>
        <taxon>Streptophyta</taxon>
        <taxon>Embryophyta</taxon>
        <taxon>Tracheophyta</taxon>
        <taxon>Spermatophyta</taxon>
        <taxon>Magnoliopsida</taxon>
        <taxon>eudicotyledons</taxon>
        <taxon>Gunneridae</taxon>
        <taxon>Pentapetalae</taxon>
        <taxon>rosids</taxon>
        <taxon>fabids</taxon>
        <taxon>Fabales</taxon>
        <taxon>Fabaceae</taxon>
        <taxon>Papilionoideae</taxon>
        <taxon>50 kb inversion clade</taxon>
        <taxon>NPAAA clade</taxon>
        <taxon>indigoferoid/millettioid clade</taxon>
        <taxon>Phaseoleae</taxon>
        <taxon>Vigna</taxon>
    </lineage>
</organism>
<keyword evidence="1" id="KW-0863">Zinc-finger</keyword>
<sequence>MVRDMEKIKGKPEGPQRQQIQALRVDGPVISRCGFSSRRTPFSRPTSSGGSSSQSSGQSNFASSVRCFRCGGPHLQVVCPQLEGYKSCITCRREGHYVRDCPTTRRVGPQPHQAGRPIQRGGPRPQAAGRVYALTGVEATGASNLIVNSYMLFGAPCVALFDSGVTHSFMCKAYVERLGLVVRELPCDLVVYTPAVGLVRTSNVCTRCPIEVEGCRFTVNLICLPLQGLKVILGMD</sequence>
<dbReference type="InterPro" id="IPR036875">
    <property type="entry name" value="Znf_CCHC_sf"/>
</dbReference>
<accession>A0A1S3UJR7</accession>
<dbReference type="SUPFAM" id="SSF57756">
    <property type="entry name" value="Retrovirus zinc finger-like domains"/>
    <property type="match status" value="1"/>
</dbReference>